<reference evidence="2" key="5">
    <citation type="submission" date="2018-04" db="UniProtKB">
        <authorList>
            <consortium name="EnsemblFungi"/>
        </authorList>
    </citation>
    <scope>IDENTIFICATION</scope>
    <source>
        <strain evidence="2">R3-111a-1</strain>
    </source>
</reference>
<gene>
    <name evidence="2" type="primary">20341051</name>
    <name evidence="1" type="ORF">GGTG_00593</name>
</gene>
<dbReference type="RefSeq" id="XP_009216607.1">
    <property type="nucleotide sequence ID" value="XM_009218343.1"/>
</dbReference>
<dbReference type="Proteomes" id="UP000006039">
    <property type="component" value="Unassembled WGS sequence"/>
</dbReference>
<name>J3NH55_GAET3</name>
<reference evidence="1" key="2">
    <citation type="submission" date="2010-07" db="EMBL/GenBank/DDBJ databases">
        <authorList>
            <consortium name="The Broad Institute Genome Sequencing Platform"/>
            <consortium name="Broad Institute Genome Sequencing Center for Infectious Disease"/>
            <person name="Ma L.-J."/>
            <person name="Dead R."/>
            <person name="Young S."/>
            <person name="Zeng Q."/>
            <person name="Koehrsen M."/>
            <person name="Alvarado L."/>
            <person name="Berlin A."/>
            <person name="Chapman S.B."/>
            <person name="Chen Z."/>
            <person name="Freedman E."/>
            <person name="Gellesch M."/>
            <person name="Goldberg J."/>
            <person name="Griggs A."/>
            <person name="Gujja S."/>
            <person name="Heilman E.R."/>
            <person name="Heiman D."/>
            <person name="Hepburn T."/>
            <person name="Howarth C."/>
            <person name="Jen D."/>
            <person name="Larson L."/>
            <person name="Mehta T."/>
            <person name="Neiman D."/>
            <person name="Pearson M."/>
            <person name="Roberts A."/>
            <person name="Saif S."/>
            <person name="Shea T."/>
            <person name="Shenoy N."/>
            <person name="Sisk P."/>
            <person name="Stolte C."/>
            <person name="Sykes S."/>
            <person name="Walk T."/>
            <person name="White J."/>
            <person name="Yandava C."/>
            <person name="Haas B."/>
            <person name="Nusbaum C."/>
            <person name="Birren B."/>
        </authorList>
    </citation>
    <scope>NUCLEOTIDE SEQUENCE</scope>
    <source>
        <strain evidence="1">R3-111a-1</strain>
    </source>
</reference>
<evidence type="ECO:0000313" key="1">
    <source>
        <dbReference type="EMBL" id="EJT80598.1"/>
    </source>
</evidence>
<dbReference type="EMBL" id="GL385395">
    <property type="protein sequence ID" value="EJT80598.1"/>
    <property type="molecule type" value="Genomic_DNA"/>
</dbReference>
<proteinExistence type="predicted"/>
<accession>J3NH55</accession>
<evidence type="ECO:0000313" key="2">
    <source>
        <dbReference type="EnsemblFungi" id="EJT80598"/>
    </source>
</evidence>
<dbReference type="OrthoDB" id="5331891at2759"/>
<reference evidence="1" key="3">
    <citation type="submission" date="2010-09" db="EMBL/GenBank/DDBJ databases">
        <title>Annotation of Gaeumannomyces graminis var. tritici R3-111a-1.</title>
        <authorList>
            <consortium name="The Broad Institute Genome Sequencing Platform"/>
            <person name="Ma L.-J."/>
            <person name="Dead R."/>
            <person name="Young S.K."/>
            <person name="Zeng Q."/>
            <person name="Gargeya S."/>
            <person name="Fitzgerald M."/>
            <person name="Haas B."/>
            <person name="Abouelleil A."/>
            <person name="Alvarado L."/>
            <person name="Arachchi H.M."/>
            <person name="Berlin A."/>
            <person name="Brown A."/>
            <person name="Chapman S.B."/>
            <person name="Chen Z."/>
            <person name="Dunbar C."/>
            <person name="Freedman E."/>
            <person name="Gearin G."/>
            <person name="Gellesch M."/>
            <person name="Goldberg J."/>
            <person name="Griggs A."/>
            <person name="Gujja S."/>
            <person name="Heiman D."/>
            <person name="Howarth C."/>
            <person name="Larson L."/>
            <person name="Lui A."/>
            <person name="MacDonald P.J.P."/>
            <person name="Mehta T."/>
            <person name="Montmayeur A."/>
            <person name="Murphy C."/>
            <person name="Neiman D."/>
            <person name="Pearson M."/>
            <person name="Priest M."/>
            <person name="Roberts A."/>
            <person name="Saif S."/>
            <person name="Shea T."/>
            <person name="Shenoy N."/>
            <person name="Sisk P."/>
            <person name="Stolte C."/>
            <person name="Sykes S."/>
            <person name="Yandava C."/>
            <person name="Wortman J."/>
            <person name="Nusbaum C."/>
            <person name="Birren B."/>
        </authorList>
    </citation>
    <scope>NUCLEOTIDE SEQUENCE</scope>
    <source>
        <strain evidence="1">R3-111a-1</strain>
    </source>
</reference>
<dbReference type="GeneID" id="20341051"/>
<dbReference type="STRING" id="644352.J3NH55"/>
<organism evidence="1">
    <name type="scientific">Gaeumannomyces tritici (strain R3-111a-1)</name>
    <name type="common">Wheat and barley take-all root rot fungus</name>
    <name type="synonym">Gaeumannomyces graminis var. tritici</name>
    <dbReference type="NCBI Taxonomy" id="644352"/>
    <lineage>
        <taxon>Eukaryota</taxon>
        <taxon>Fungi</taxon>
        <taxon>Dikarya</taxon>
        <taxon>Ascomycota</taxon>
        <taxon>Pezizomycotina</taxon>
        <taxon>Sordariomycetes</taxon>
        <taxon>Sordariomycetidae</taxon>
        <taxon>Magnaporthales</taxon>
        <taxon>Magnaporthaceae</taxon>
        <taxon>Gaeumannomyces</taxon>
    </lineage>
</organism>
<dbReference type="AlphaFoldDB" id="J3NH55"/>
<reference evidence="2" key="4">
    <citation type="journal article" date="2015" name="G3 (Bethesda)">
        <title>Genome sequences of three phytopathogenic species of the Magnaporthaceae family of fungi.</title>
        <authorList>
            <person name="Okagaki L.H."/>
            <person name="Nunes C.C."/>
            <person name="Sailsbery J."/>
            <person name="Clay B."/>
            <person name="Brown D."/>
            <person name="John T."/>
            <person name="Oh Y."/>
            <person name="Young N."/>
            <person name="Fitzgerald M."/>
            <person name="Haas B.J."/>
            <person name="Zeng Q."/>
            <person name="Young S."/>
            <person name="Adiconis X."/>
            <person name="Fan L."/>
            <person name="Levin J.Z."/>
            <person name="Mitchell T.K."/>
            <person name="Okubara P.A."/>
            <person name="Farman M.L."/>
            <person name="Kohn L.M."/>
            <person name="Birren B."/>
            <person name="Ma L.-J."/>
            <person name="Dean R.A."/>
        </authorList>
    </citation>
    <scope>NUCLEOTIDE SEQUENCE</scope>
    <source>
        <strain evidence="2">R3-111a-1</strain>
    </source>
</reference>
<sequence>MLEHGVKSLPLFSLAVVLLQIDRWTRVQESDLAEVRRLAYGSASRLGPRYDKLVFKCLDCEFEARSSTSRRLHSIAKPRLQDSVYREVVCELSDLVRATGAMSLDGEL</sequence>
<dbReference type="HOGENOM" id="CLU_2197145_0_0_1"/>
<dbReference type="VEuPathDB" id="FungiDB:GGTG_00593"/>
<reference evidence="3" key="1">
    <citation type="submission" date="2010-07" db="EMBL/GenBank/DDBJ databases">
        <title>The genome sequence of Gaeumannomyces graminis var. tritici strain R3-111a-1.</title>
        <authorList>
            <consortium name="The Broad Institute Genome Sequencing Platform"/>
            <person name="Ma L.-J."/>
            <person name="Dead R."/>
            <person name="Young S."/>
            <person name="Zeng Q."/>
            <person name="Koehrsen M."/>
            <person name="Alvarado L."/>
            <person name="Berlin A."/>
            <person name="Chapman S.B."/>
            <person name="Chen Z."/>
            <person name="Freedman E."/>
            <person name="Gellesch M."/>
            <person name="Goldberg J."/>
            <person name="Griggs A."/>
            <person name="Gujja S."/>
            <person name="Heilman E.R."/>
            <person name="Heiman D."/>
            <person name="Hepburn T."/>
            <person name="Howarth C."/>
            <person name="Jen D."/>
            <person name="Larson L."/>
            <person name="Mehta T."/>
            <person name="Neiman D."/>
            <person name="Pearson M."/>
            <person name="Roberts A."/>
            <person name="Saif S."/>
            <person name="Shea T."/>
            <person name="Shenoy N."/>
            <person name="Sisk P."/>
            <person name="Stolte C."/>
            <person name="Sykes S."/>
            <person name="Walk T."/>
            <person name="White J."/>
            <person name="Yandava C."/>
            <person name="Haas B."/>
            <person name="Nusbaum C."/>
            <person name="Birren B."/>
        </authorList>
    </citation>
    <scope>NUCLEOTIDE SEQUENCE [LARGE SCALE GENOMIC DNA]</scope>
    <source>
        <strain evidence="3">R3-111a-1</strain>
    </source>
</reference>
<keyword evidence="3" id="KW-1185">Reference proteome</keyword>
<evidence type="ECO:0000313" key="3">
    <source>
        <dbReference type="Proteomes" id="UP000006039"/>
    </source>
</evidence>
<protein>
    <submittedName>
        <fullName evidence="1 2">Uncharacterized protein</fullName>
    </submittedName>
</protein>
<dbReference type="EnsemblFungi" id="EJT80598">
    <property type="protein sequence ID" value="EJT80598"/>
    <property type="gene ID" value="GGTG_00593"/>
</dbReference>